<accession>A0ACC1D7V6</accession>
<sequence length="1029" mass="112651">MSECCSKFQACRRPREGMSGRGAGGQRCQLILQRCLAIQLTKPGNAPDDFWMYDSGYLLFQSFLAANAKCWWAGALAAATAELRYAGYVSPGVLLVAGAPRALETVRGAYSRSVLKPPPTYLICGLGDIEDCIVTPAYQGQFTPLPEALCDCIMDLTSQGQSATLESIRTSLSAKFPSMQTPSPEVVYDTLAQLMQERKIYQTSRGFFIVTPERRRSRSRSSSRHHNSHDDECSSPRTILMSDQEALHHLYGEITTVRDGAITHQCVQTNLADVICGGNPNDKIMYGRPNKRRSASFPAPRSLDRRHSLRIFGSSSKYLQRCASTRSLHHKNANTTDSSSSTDYPPSVESASPKKVSLLSRLFRRSGRSKQTRAMSTFSAQFPPTEWFNNKAVHLHCVATQTNSKESLQSQTSFVSTYYDGSEISNRSSTLPRRHKRHLSTESGIAGSVGNYDHSPVRQSSPSSGSLPRSTLSRSSTNKTILDHFGSPQRNSEPKLRDSSSGSLRRDYSNSDHIMSTSGPSSLESTTPQRTPRKDLKNGQSDQNTLIKRSYQTSSSGHSSLESHISDRTLKPSPSHNNPTAPGLSRAQSLVKVQSLQSSPKSLQKFRNKPPIVGGETIKNAKSTSPNTSPKNCPSTPKKTATPVHKSLAANKVENPSTTMLASSNSNNSITLKVTTNTISQNGGGTNTKVYVQNSPVRSVITFENGKVTETSNGSNIYIINDDRQVVSVSQNGVASQTTKNPTETSFDVCVEKNKQLYQEPEPIKVQENKFNKNSINDTGMNNNRKLSLQIGGATNNNSFVYKNQLNNTNEVASNPTSPAIHNNINNLETTANSIPSTPTKSYDNIIGSLGSLRYQKNSFSAQHGAIQSNINSNSELKSVDLLKKAAALQMLNGLPNVNNRMSSDSIANLLTKAIDQKPTVLGSEPNLALKNQELLKDINTSSEKLNCLENKQKRYSLSQDSKKENQDFYNFPSLSDLSFNFTSLAAQKILKGVSINSVDTLVELNMAANNEKQNNRDVAAVCNDYGLV</sequence>
<dbReference type="Proteomes" id="UP000824533">
    <property type="component" value="Linkage Group LG07"/>
</dbReference>
<gene>
    <name evidence="1" type="ORF">K1T71_004289</name>
</gene>
<evidence type="ECO:0000313" key="1">
    <source>
        <dbReference type="EMBL" id="KAJ0179698.1"/>
    </source>
</evidence>
<proteinExistence type="predicted"/>
<dbReference type="EMBL" id="CM034393">
    <property type="protein sequence ID" value="KAJ0179698.1"/>
    <property type="molecule type" value="Genomic_DNA"/>
</dbReference>
<comment type="caution">
    <text evidence="1">The sequence shown here is derived from an EMBL/GenBank/DDBJ whole genome shotgun (WGS) entry which is preliminary data.</text>
</comment>
<name>A0ACC1D7V6_9NEOP</name>
<keyword evidence="2" id="KW-1185">Reference proteome</keyword>
<organism evidence="1 2">
    <name type="scientific">Dendrolimus kikuchii</name>
    <dbReference type="NCBI Taxonomy" id="765133"/>
    <lineage>
        <taxon>Eukaryota</taxon>
        <taxon>Metazoa</taxon>
        <taxon>Ecdysozoa</taxon>
        <taxon>Arthropoda</taxon>
        <taxon>Hexapoda</taxon>
        <taxon>Insecta</taxon>
        <taxon>Pterygota</taxon>
        <taxon>Neoptera</taxon>
        <taxon>Endopterygota</taxon>
        <taxon>Lepidoptera</taxon>
        <taxon>Glossata</taxon>
        <taxon>Ditrysia</taxon>
        <taxon>Bombycoidea</taxon>
        <taxon>Lasiocampidae</taxon>
        <taxon>Dendrolimus</taxon>
    </lineage>
</organism>
<reference evidence="1 2" key="1">
    <citation type="journal article" date="2021" name="Front. Genet.">
        <title>Chromosome-Level Genome Assembly Reveals Significant Gene Expansion in the Toll and IMD Signaling Pathways of Dendrolimus kikuchii.</title>
        <authorList>
            <person name="Zhou J."/>
            <person name="Wu P."/>
            <person name="Xiong Z."/>
            <person name="Liu N."/>
            <person name="Zhao N."/>
            <person name="Ji M."/>
            <person name="Qiu Y."/>
            <person name="Yang B."/>
        </authorList>
    </citation>
    <scope>NUCLEOTIDE SEQUENCE [LARGE SCALE GENOMIC DNA]</scope>
    <source>
        <strain evidence="1">Ann1</strain>
    </source>
</reference>
<protein>
    <submittedName>
        <fullName evidence="1">Uncharacterized protein</fullName>
    </submittedName>
</protein>
<evidence type="ECO:0000313" key="2">
    <source>
        <dbReference type="Proteomes" id="UP000824533"/>
    </source>
</evidence>